<dbReference type="GO" id="GO:0019369">
    <property type="term" value="P:arachidonate metabolic process"/>
    <property type="evidence" value="ECO:0007669"/>
    <property type="project" value="TreeGrafter"/>
</dbReference>
<evidence type="ECO:0000256" key="6">
    <source>
        <dbReference type="ARBA" id="ARBA00022723"/>
    </source>
</evidence>
<evidence type="ECO:0000256" key="11">
    <source>
        <dbReference type="ARBA" id="ARBA00023098"/>
    </source>
</evidence>
<evidence type="ECO:0000259" key="16">
    <source>
        <dbReference type="Pfam" id="PF01764"/>
    </source>
</evidence>
<dbReference type="Proteomes" id="UP000703269">
    <property type="component" value="Unassembled WGS sequence"/>
</dbReference>
<dbReference type="OrthoDB" id="438440at2759"/>
<comment type="caution">
    <text evidence="17">The sequence shown here is derived from an EMBL/GenBank/DDBJ whole genome shotgun (WGS) entry which is preliminary data.</text>
</comment>
<evidence type="ECO:0000256" key="4">
    <source>
        <dbReference type="ARBA" id="ARBA00022553"/>
    </source>
</evidence>
<dbReference type="Gene3D" id="3.40.50.1820">
    <property type="entry name" value="alpha/beta hydrolase"/>
    <property type="match status" value="1"/>
</dbReference>
<comment type="subcellular location">
    <subcellularLocation>
        <location evidence="2">Cell membrane</location>
        <topology evidence="2">Multi-pass membrane protein</topology>
    </subcellularLocation>
</comment>
<dbReference type="GO" id="GO:0046872">
    <property type="term" value="F:metal ion binding"/>
    <property type="evidence" value="ECO:0007669"/>
    <property type="project" value="UniProtKB-KW"/>
</dbReference>
<dbReference type="InterPro" id="IPR002921">
    <property type="entry name" value="Fungal_lipase-type"/>
</dbReference>
<evidence type="ECO:0000256" key="7">
    <source>
        <dbReference type="ARBA" id="ARBA00022801"/>
    </source>
</evidence>
<comment type="catalytic activity">
    <reaction evidence="13">
        <text>a 1,2-diacyl-sn-glycerol + H2O = a 2-acylglycerol + a fatty acid + H(+)</text>
        <dbReference type="Rhea" id="RHEA:33275"/>
        <dbReference type="ChEBI" id="CHEBI:15377"/>
        <dbReference type="ChEBI" id="CHEBI:15378"/>
        <dbReference type="ChEBI" id="CHEBI:17389"/>
        <dbReference type="ChEBI" id="CHEBI:17815"/>
        <dbReference type="ChEBI" id="CHEBI:28868"/>
        <dbReference type="EC" id="3.1.1.116"/>
    </reaction>
    <physiologicalReaction direction="left-to-right" evidence="13">
        <dbReference type="Rhea" id="RHEA:33276"/>
    </physiologicalReaction>
</comment>
<evidence type="ECO:0000313" key="17">
    <source>
        <dbReference type="EMBL" id="GJE84830.1"/>
    </source>
</evidence>
<feature type="region of interest" description="Disordered" evidence="15">
    <location>
        <begin position="447"/>
        <end position="476"/>
    </location>
</feature>
<dbReference type="PANTHER" id="PTHR45792:SF8">
    <property type="entry name" value="DIACYLGLYCEROL LIPASE-ALPHA"/>
    <property type="match status" value="1"/>
</dbReference>
<evidence type="ECO:0000256" key="10">
    <source>
        <dbReference type="ARBA" id="ARBA00022989"/>
    </source>
</evidence>
<feature type="domain" description="Fungal lipase-type" evidence="16">
    <location>
        <begin position="474"/>
        <end position="592"/>
    </location>
</feature>
<dbReference type="EC" id="3.1.1.116" evidence="14"/>
<evidence type="ECO:0000256" key="8">
    <source>
        <dbReference type="ARBA" id="ARBA00022837"/>
    </source>
</evidence>
<keyword evidence="5" id="KW-0812">Transmembrane</keyword>
<keyword evidence="10" id="KW-1133">Transmembrane helix</keyword>
<evidence type="ECO:0000256" key="9">
    <source>
        <dbReference type="ARBA" id="ARBA00022963"/>
    </source>
</evidence>
<dbReference type="Pfam" id="PF01764">
    <property type="entry name" value="Lipase_3"/>
    <property type="match status" value="1"/>
</dbReference>
<dbReference type="GO" id="GO:0016298">
    <property type="term" value="F:lipase activity"/>
    <property type="evidence" value="ECO:0007669"/>
    <property type="project" value="TreeGrafter"/>
</dbReference>
<keyword evidence="4" id="KW-0597">Phosphoprotein</keyword>
<keyword evidence="9" id="KW-0442">Lipid degradation</keyword>
<dbReference type="AlphaFoldDB" id="A0A9P3FYT7"/>
<keyword evidence="18" id="KW-1185">Reference proteome</keyword>
<dbReference type="PANTHER" id="PTHR45792">
    <property type="entry name" value="DIACYLGLYCEROL LIPASE HOMOLOG-RELATED"/>
    <property type="match status" value="1"/>
</dbReference>
<evidence type="ECO:0000256" key="12">
    <source>
        <dbReference type="ARBA" id="ARBA00023136"/>
    </source>
</evidence>
<protein>
    <recommendedName>
        <fullName evidence="14">sn-1-specific diacylglycerol lipase</fullName>
        <ecNumber evidence="14">3.1.1.116</ecNumber>
    </recommendedName>
</protein>
<keyword evidence="7" id="KW-0378">Hydrolase</keyword>
<dbReference type="EMBL" id="BPQB01000001">
    <property type="protein sequence ID" value="GJE84830.1"/>
    <property type="molecule type" value="Genomic_DNA"/>
</dbReference>
<gene>
    <name evidence="17" type="ORF">PsYK624_009060</name>
</gene>
<reference evidence="17 18" key="1">
    <citation type="submission" date="2021-08" db="EMBL/GenBank/DDBJ databases">
        <title>Draft Genome Sequence of Phanerochaete sordida strain YK-624.</title>
        <authorList>
            <person name="Mori T."/>
            <person name="Dohra H."/>
            <person name="Suzuki T."/>
            <person name="Kawagishi H."/>
            <person name="Hirai H."/>
        </authorList>
    </citation>
    <scope>NUCLEOTIDE SEQUENCE [LARGE SCALE GENOMIC DNA]</scope>
    <source>
        <strain evidence="17 18">YK-624</strain>
    </source>
</reference>
<proteinExistence type="predicted"/>
<name>A0A9P3FYT7_9APHY</name>
<evidence type="ECO:0000256" key="15">
    <source>
        <dbReference type="SAM" id="MobiDB-lite"/>
    </source>
</evidence>
<sequence length="728" mass="78118">MSDEQMLKRWDSIGRVSLDAASTATSLGFSAAKHGTKLGFGITRGIASSIASLTGAAVDHAVFGGSIGAGKAAGTVVSTAISALEALTLAPILIGESIASTTLVAAHSSLTVLQAVFPGSDEASFSLTSFVSLVRREWKEDMNDYDAPETRHGISEIMKALVAWAALQGITSEWQEKKWFRYLKELPVHDEVPSAPGSTVPATASQVHITADVVYPSNSGQIITADIGDATSPGFNKPTSAEPESLASFKLKLRRYSKLVLAGYGGASLIFFGVPPIPTSSKAQADEERKLAIAVGSSEVEASGGSIQLTSAERQELESKPGGSKYSWWDVLRGKHDKDILLHYAQSSHQVPEGSEQAQLPATPPAEVSSILGGSTSLMPRFWVLTDHSRQEIVLVLRGTMSLNELAVDLTCDPAEFTIRRPKSKARESMDEQEVLDNFDEELDTIPGSFPIDLSTPPPSPSKKRAAGPRSPTEHDTYEVHGGMLKMARAMGGRGKPVHAAVKHALKQNEGYSLAICGHSLGAGVAGILALMWADPRTCLTHRASGLPTNRRVAAYCYAPPCLVSAPLSRLAASAGLITSFVYSHDVVSRLSLGSVRDLRRAAAWLSHAEKEGRGEGYGGVTGRALKAKTGFGKGDDPEWFLAMRKTLEANMRMAHLFPPGRVLWAIRDGDLDPSHRLATSSTERGGEKVRLFEVEDVEQVFNQIVFAKDMLSSHLPHQYDRVLHELL</sequence>
<keyword evidence="11" id="KW-0443">Lipid metabolism</keyword>
<keyword evidence="8" id="KW-0106">Calcium</keyword>
<organism evidence="17 18">
    <name type="scientific">Phanerochaete sordida</name>
    <dbReference type="NCBI Taxonomy" id="48140"/>
    <lineage>
        <taxon>Eukaryota</taxon>
        <taxon>Fungi</taxon>
        <taxon>Dikarya</taxon>
        <taxon>Basidiomycota</taxon>
        <taxon>Agaricomycotina</taxon>
        <taxon>Agaricomycetes</taxon>
        <taxon>Polyporales</taxon>
        <taxon>Phanerochaetaceae</taxon>
        <taxon>Phanerochaete</taxon>
    </lineage>
</organism>
<dbReference type="SUPFAM" id="SSF53474">
    <property type="entry name" value="alpha/beta-Hydrolases"/>
    <property type="match status" value="1"/>
</dbReference>
<evidence type="ECO:0000256" key="1">
    <source>
        <dbReference type="ARBA" id="ARBA00001913"/>
    </source>
</evidence>
<dbReference type="GO" id="GO:0005886">
    <property type="term" value="C:plasma membrane"/>
    <property type="evidence" value="ECO:0007669"/>
    <property type="project" value="UniProtKB-SubCell"/>
</dbReference>
<dbReference type="InterPro" id="IPR029058">
    <property type="entry name" value="AB_hydrolase_fold"/>
</dbReference>
<evidence type="ECO:0000313" key="18">
    <source>
        <dbReference type="Proteomes" id="UP000703269"/>
    </source>
</evidence>
<keyword evidence="6" id="KW-0479">Metal-binding</keyword>
<evidence type="ECO:0000256" key="3">
    <source>
        <dbReference type="ARBA" id="ARBA00022475"/>
    </source>
</evidence>
<dbReference type="GO" id="GO:0046340">
    <property type="term" value="P:diacylglycerol catabolic process"/>
    <property type="evidence" value="ECO:0007669"/>
    <property type="project" value="TreeGrafter"/>
</dbReference>
<comment type="cofactor">
    <cofactor evidence="1">
        <name>Ca(2+)</name>
        <dbReference type="ChEBI" id="CHEBI:29108"/>
    </cofactor>
</comment>
<evidence type="ECO:0000256" key="13">
    <source>
        <dbReference type="ARBA" id="ARBA00024531"/>
    </source>
</evidence>
<evidence type="ECO:0000256" key="2">
    <source>
        <dbReference type="ARBA" id="ARBA00004651"/>
    </source>
</evidence>
<evidence type="ECO:0000256" key="5">
    <source>
        <dbReference type="ARBA" id="ARBA00022692"/>
    </source>
</evidence>
<dbReference type="InterPro" id="IPR052214">
    <property type="entry name" value="DAG_Lipase-Related"/>
</dbReference>
<keyword evidence="3" id="KW-1003">Cell membrane</keyword>
<evidence type="ECO:0000256" key="14">
    <source>
        <dbReference type="ARBA" id="ARBA00026104"/>
    </source>
</evidence>
<keyword evidence="12" id="KW-0472">Membrane</keyword>
<accession>A0A9P3FYT7</accession>
<dbReference type="CDD" id="cd00519">
    <property type="entry name" value="Lipase_3"/>
    <property type="match status" value="1"/>
</dbReference>